<keyword evidence="3" id="KW-1185">Reference proteome</keyword>
<dbReference type="EMBL" id="CP108188">
    <property type="protein sequence ID" value="WTR69315.1"/>
    <property type="molecule type" value="Genomic_DNA"/>
</dbReference>
<evidence type="ECO:0000256" key="1">
    <source>
        <dbReference type="SAM" id="MobiDB-lite"/>
    </source>
</evidence>
<feature type="region of interest" description="Disordered" evidence="1">
    <location>
        <begin position="118"/>
        <end position="170"/>
    </location>
</feature>
<proteinExistence type="predicted"/>
<accession>A0ABZ1L498</accession>
<evidence type="ECO:0000313" key="3">
    <source>
        <dbReference type="Proteomes" id="UP001622594"/>
    </source>
</evidence>
<evidence type="ECO:0000313" key="2">
    <source>
        <dbReference type="EMBL" id="WTR69315.1"/>
    </source>
</evidence>
<organism evidence="2 3">
    <name type="scientific">Streptomyces zaomyceticus</name>
    <dbReference type="NCBI Taxonomy" id="68286"/>
    <lineage>
        <taxon>Bacteria</taxon>
        <taxon>Bacillati</taxon>
        <taxon>Actinomycetota</taxon>
        <taxon>Actinomycetes</taxon>
        <taxon>Kitasatosporales</taxon>
        <taxon>Streptomycetaceae</taxon>
        <taxon>Streptomyces</taxon>
    </lineage>
</organism>
<sequence>MTDRTTYVTLAGVRRRGWTDTMVRDLLGTPDVQGRDPRRWSLAPLRLYLLARVETVERTPEFAETSTLSPARSSAAAAYAERRRGAVLAAIRAEPIEVPRLPGPELERRAVRHRQLLGARSPGTASGGARPAAEALPKGAPDALPVASAETPKTRVGVPPKARTEAPAKTPAEVPRGALVRWQVSYLRHALSRYEALLDGLYGETGRGEAERLLRRRLYEAIAAVYPALEGECRRRLAVEG</sequence>
<reference evidence="2 3" key="1">
    <citation type="submission" date="2022-10" db="EMBL/GenBank/DDBJ databases">
        <title>The complete genomes of actinobacterial strains from the NBC collection.</title>
        <authorList>
            <person name="Joergensen T.S."/>
            <person name="Alvarez Arevalo M."/>
            <person name="Sterndorff E.B."/>
            <person name="Faurdal D."/>
            <person name="Vuksanovic O."/>
            <person name="Mourched A.-S."/>
            <person name="Charusanti P."/>
            <person name="Shaw S."/>
            <person name="Blin K."/>
            <person name="Weber T."/>
        </authorList>
    </citation>
    <scope>NUCLEOTIDE SEQUENCE [LARGE SCALE GENOMIC DNA]</scope>
    <source>
        <strain evidence="2 3">NBC_00123</strain>
    </source>
</reference>
<protein>
    <submittedName>
        <fullName evidence="2">Uncharacterized protein</fullName>
    </submittedName>
</protein>
<dbReference type="RefSeq" id="WP_405870865.1">
    <property type="nucleotide sequence ID" value="NZ_CP108188.1"/>
</dbReference>
<dbReference type="Proteomes" id="UP001622594">
    <property type="component" value="Chromosome"/>
</dbReference>
<gene>
    <name evidence="2" type="ORF">OG814_08610</name>
</gene>
<name>A0ABZ1L498_9ACTN</name>